<protein>
    <recommendedName>
        <fullName evidence="3">Mariner Mos1 transposase</fullName>
    </recommendedName>
</protein>
<dbReference type="InterPro" id="IPR036397">
    <property type="entry name" value="RNaseH_sf"/>
</dbReference>
<keyword evidence="2" id="KW-1185">Reference proteome</keyword>
<reference evidence="1 2" key="1">
    <citation type="journal article" date="2019" name="Sci. Rep.">
        <title>Orb-weaving spider Araneus ventricosus genome elucidates the spidroin gene catalogue.</title>
        <authorList>
            <person name="Kono N."/>
            <person name="Nakamura H."/>
            <person name="Ohtoshi R."/>
            <person name="Moran D.A.P."/>
            <person name="Shinohara A."/>
            <person name="Yoshida Y."/>
            <person name="Fujiwara M."/>
            <person name="Mori M."/>
            <person name="Tomita M."/>
            <person name="Arakawa K."/>
        </authorList>
    </citation>
    <scope>NUCLEOTIDE SEQUENCE [LARGE SCALE GENOMIC DNA]</scope>
</reference>
<dbReference type="PANTHER" id="PTHR46060">
    <property type="entry name" value="MARINER MOS1 TRANSPOSASE-LIKE PROTEIN"/>
    <property type="match status" value="1"/>
</dbReference>
<proteinExistence type="predicted"/>
<dbReference type="InterPro" id="IPR052709">
    <property type="entry name" value="Transposase-MT_Hybrid"/>
</dbReference>
<sequence>MRWRLVNSIVRQTGGFNFIRICVMFTTKEEQRGVILFSVEKSFWSLPGPFVYSNQGQAVWLPSGVVLLHYNAWTHTTTHILNKLTKLGWTVLEHQPYSPDLSPCDFHIFGSLRKALKSHCFTRKGHGHYSKLVLISTEHFLHTKKYSSLGEPVVHVIGVTYCFLRLNREPVSPVLPEHSIRDVDRYHGDPATPEVALGECEQQDRIPAVSISASDIPEKRRGRYVSEFAGNDHGPGMITLLQNTGEFSLVLHLYFLCFVLK</sequence>
<name>A0A4Y2GW03_ARAVE</name>
<dbReference type="GO" id="GO:0003676">
    <property type="term" value="F:nucleic acid binding"/>
    <property type="evidence" value="ECO:0007669"/>
    <property type="project" value="InterPro"/>
</dbReference>
<evidence type="ECO:0008006" key="3">
    <source>
        <dbReference type="Google" id="ProtNLM"/>
    </source>
</evidence>
<gene>
    <name evidence="1" type="ORF">AVEN_146028_1</name>
</gene>
<comment type="caution">
    <text evidence="1">The sequence shown here is derived from an EMBL/GenBank/DDBJ whole genome shotgun (WGS) entry which is preliminary data.</text>
</comment>
<organism evidence="1 2">
    <name type="scientific">Araneus ventricosus</name>
    <name type="common">Orbweaver spider</name>
    <name type="synonym">Epeira ventricosa</name>
    <dbReference type="NCBI Taxonomy" id="182803"/>
    <lineage>
        <taxon>Eukaryota</taxon>
        <taxon>Metazoa</taxon>
        <taxon>Ecdysozoa</taxon>
        <taxon>Arthropoda</taxon>
        <taxon>Chelicerata</taxon>
        <taxon>Arachnida</taxon>
        <taxon>Araneae</taxon>
        <taxon>Araneomorphae</taxon>
        <taxon>Entelegynae</taxon>
        <taxon>Araneoidea</taxon>
        <taxon>Araneidae</taxon>
        <taxon>Araneus</taxon>
    </lineage>
</organism>
<dbReference type="OrthoDB" id="10017160at2759"/>
<dbReference type="Proteomes" id="UP000499080">
    <property type="component" value="Unassembled WGS sequence"/>
</dbReference>
<dbReference type="EMBL" id="BGPR01001572">
    <property type="protein sequence ID" value="GBM56995.1"/>
    <property type="molecule type" value="Genomic_DNA"/>
</dbReference>
<dbReference type="PANTHER" id="PTHR46060:SF1">
    <property type="entry name" value="MARINER MOS1 TRANSPOSASE-LIKE PROTEIN"/>
    <property type="match status" value="1"/>
</dbReference>
<evidence type="ECO:0000313" key="1">
    <source>
        <dbReference type="EMBL" id="GBM56995.1"/>
    </source>
</evidence>
<evidence type="ECO:0000313" key="2">
    <source>
        <dbReference type="Proteomes" id="UP000499080"/>
    </source>
</evidence>
<dbReference type="AlphaFoldDB" id="A0A4Y2GW03"/>
<accession>A0A4Y2GW03</accession>
<dbReference type="Gene3D" id="3.30.420.10">
    <property type="entry name" value="Ribonuclease H-like superfamily/Ribonuclease H"/>
    <property type="match status" value="1"/>
</dbReference>